<name>A0AA38KJ95_TAXCH</name>
<reference evidence="1 2" key="1">
    <citation type="journal article" date="2021" name="Nat. Plants">
        <title>The Taxus genome provides insights into paclitaxel biosynthesis.</title>
        <authorList>
            <person name="Xiong X."/>
            <person name="Gou J."/>
            <person name="Liao Q."/>
            <person name="Li Y."/>
            <person name="Zhou Q."/>
            <person name="Bi G."/>
            <person name="Li C."/>
            <person name="Du R."/>
            <person name="Wang X."/>
            <person name="Sun T."/>
            <person name="Guo L."/>
            <person name="Liang H."/>
            <person name="Lu P."/>
            <person name="Wu Y."/>
            <person name="Zhang Z."/>
            <person name="Ro D.K."/>
            <person name="Shang Y."/>
            <person name="Huang S."/>
            <person name="Yan J."/>
        </authorList>
    </citation>
    <scope>NUCLEOTIDE SEQUENCE [LARGE SCALE GENOMIC DNA]</scope>
    <source>
        <strain evidence="1">Ta-2019</strain>
    </source>
</reference>
<sequence>IGSHDLRCGPPQHNMEHMVENSHVEMARAESPQKVHGDMILGYMDRFKSPRQREEHVNRPRGHHSLVADHIKEIVKVRPSHYSRDAGGFQEEAWL</sequence>
<evidence type="ECO:0000313" key="1">
    <source>
        <dbReference type="EMBL" id="KAH9306229.1"/>
    </source>
</evidence>
<evidence type="ECO:0000313" key="2">
    <source>
        <dbReference type="Proteomes" id="UP000824469"/>
    </source>
</evidence>
<organism evidence="1 2">
    <name type="scientific">Taxus chinensis</name>
    <name type="common">Chinese yew</name>
    <name type="synonym">Taxus wallichiana var. chinensis</name>
    <dbReference type="NCBI Taxonomy" id="29808"/>
    <lineage>
        <taxon>Eukaryota</taxon>
        <taxon>Viridiplantae</taxon>
        <taxon>Streptophyta</taxon>
        <taxon>Embryophyta</taxon>
        <taxon>Tracheophyta</taxon>
        <taxon>Spermatophyta</taxon>
        <taxon>Pinopsida</taxon>
        <taxon>Pinidae</taxon>
        <taxon>Conifers II</taxon>
        <taxon>Cupressales</taxon>
        <taxon>Taxaceae</taxon>
        <taxon>Taxus</taxon>
    </lineage>
</organism>
<accession>A0AA38KJ95</accession>
<feature type="non-terminal residue" evidence="1">
    <location>
        <position position="95"/>
    </location>
</feature>
<feature type="non-terminal residue" evidence="1">
    <location>
        <position position="1"/>
    </location>
</feature>
<dbReference type="EMBL" id="JAHRHJ020000008">
    <property type="protein sequence ID" value="KAH9306229.1"/>
    <property type="molecule type" value="Genomic_DNA"/>
</dbReference>
<gene>
    <name evidence="1" type="ORF">KI387_010633</name>
</gene>
<keyword evidence="2" id="KW-1185">Reference proteome</keyword>
<proteinExistence type="predicted"/>
<dbReference type="AlphaFoldDB" id="A0AA38KJ95"/>
<dbReference type="Proteomes" id="UP000824469">
    <property type="component" value="Unassembled WGS sequence"/>
</dbReference>
<protein>
    <submittedName>
        <fullName evidence="1">Uncharacterized protein</fullName>
    </submittedName>
</protein>
<comment type="caution">
    <text evidence="1">The sequence shown here is derived from an EMBL/GenBank/DDBJ whole genome shotgun (WGS) entry which is preliminary data.</text>
</comment>